<keyword evidence="1" id="KW-0175">Coiled coil</keyword>
<proteinExistence type="predicted"/>
<feature type="coiled-coil region" evidence="1">
    <location>
        <begin position="41"/>
        <end position="97"/>
    </location>
</feature>
<evidence type="ECO:0008006" key="4">
    <source>
        <dbReference type="Google" id="ProtNLM"/>
    </source>
</evidence>
<accession>A0A2Z3H4S7</accession>
<organism evidence="2 3">
    <name type="scientific">Gemmata obscuriglobus</name>
    <dbReference type="NCBI Taxonomy" id="114"/>
    <lineage>
        <taxon>Bacteria</taxon>
        <taxon>Pseudomonadati</taxon>
        <taxon>Planctomycetota</taxon>
        <taxon>Planctomycetia</taxon>
        <taxon>Gemmatales</taxon>
        <taxon>Gemmataceae</taxon>
        <taxon>Gemmata</taxon>
    </lineage>
</organism>
<dbReference type="AlphaFoldDB" id="A0A2Z3H4S7"/>
<protein>
    <recommendedName>
        <fullName evidence="4">Coiled coil domain-containing protein</fullName>
    </recommendedName>
</protein>
<dbReference type="RefSeq" id="WP_010039246.1">
    <property type="nucleotide sequence ID" value="NZ_CP025958.1"/>
</dbReference>
<evidence type="ECO:0000256" key="1">
    <source>
        <dbReference type="SAM" id="Coils"/>
    </source>
</evidence>
<evidence type="ECO:0000313" key="3">
    <source>
        <dbReference type="Proteomes" id="UP000245802"/>
    </source>
</evidence>
<sequence length="122" mass="13120">MLRTCVSCCALMIAGLTIGCNQSKDTTKDTKVTSTKKDELVIAYKGDLGKLEKQVDELKTKAEKAAGGEKAKLDAQLKDAGAKRDAAKKKLDELEKAAADKWEAVSKEAATAFDDLKKAVKE</sequence>
<dbReference type="PROSITE" id="PS51257">
    <property type="entry name" value="PROKAR_LIPOPROTEIN"/>
    <property type="match status" value="1"/>
</dbReference>
<name>A0A2Z3H4S7_9BACT</name>
<gene>
    <name evidence="2" type="ORF">C1280_29810</name>
</gene>
<dbReference type="EMBL" id="CP025958">
    <property type="protein sequence ID" value="AWM40768.1"/>
    <property type="molecule type" value="Genomic_DNA"/>
</dbReference>
<dbReference type="KEGG" id="gog:C1280_29810"/>
<reference evidence="2 3" key="1">
    <citation type="submission" date="2018-01" db="EMBL/GenBank/DDBJ databases">
        <title>G. obscuriglobus.</title>
        <authorList>
            <person name="Franke J."/>
            <person name="Blomberg W."/>
            <person name="Selmecki A."/>
        </authorList>
    </citation>
    <scope>NUCLEOTIDE SEQUENCE [LARGE SCALE GENOMIC DNA]</scope>
    <source>
        <strain evidence="2 3">DSM 5831</strain>
    </source>
</reference>
<evidence type="ECO:0000313" key="2">
    <source>
        <dbReference type="EMBL" id="AWM40768.1"/>
    </source>
</evidence>
<keyword evidence="3" id="KW-1185">Reference proteome</keyword>
<dbReference type="Proteomes" id="UP000245802">
    <property type="component" value="Chromosome"/>
</dbReference>